<protein>
    <submittedName>
        <fullName evidence="1">TMV resistance protein N-like</fullName>
    </submittedName>
</protein>
<reference evidence="1 2" key="1">
    <citation type="journal article" date="2018" name="Front. Plant Sci.">
        <title>Red Clover (Trifolium pratense) and Zigzag Clover (T. medium) - A Picture of Genomic Similarities and Differences.</title>
        <authorList>
            <person name="Dluhosova J."/>
            <person name="Istvanek J."/>
            <person name="Nedelnik J."/>
            <person name="Repkova J."/>
        </authorList>
    </citation>
    <scope>NUCLEOTIDE SEQUENCE [LARGE SCALE GENOMIC DNA]</scope>
    <source>
        <strain evidence="2">cv. 10/8</strain>
        <tissue evidence="1">Leaf</tissue>
    </source>
</reference>
<evidence type="ECO:0000313" key="2">
    <source>
        <dbReference type="Proteomes" id="UP000265520"/>
    </source>
</evidence>
<name>A0A392TLY0_9FABA</name>
<feature type="non-terminal residue" evidence="1">
    <location>
        <position position="41"/>
    </location>
</feature>
<proteinExistence type="predicted"/>
<dbReference type="EMBL" id="LXQA010590632">
    <property type="protein sequence ID" value="MCI60935.1"/>
    <property type="molecule type" value="Genomic_DNA"/>
</dbReference>
<dbReference type="AlphaFoldDB" id="A0A392TLY0"/>
<accession>A0A392TLY0</accession>
<evidence type="ECO:0000313" key="1">
    <source>
        <dbReference type="EMBL" id="MCI60935.1"/>
    </source>
</evidence>
<sequence>MHDLIQDIGREIVRKELASNPGERSRLWSYNDVLDVLKGNL</sequence>
<organism evidence="1 2">
    <name type="scientific">Trifolium medium</name>
    <dbReference type="NCBI Taxonomy" id="97028"/>
    <lineage>
        <taxon>Eukaryota</taxon>
        <taxon>Viridiplantae</taxon>
        <taxon>Streptophyta</taxon>
        <taxon>Embryophyta</taxon>
        <taxon>Tracheophyta</taxon>
        <taxon>Spermatophyta</taxon>
        <taxon>Magnoliopsida</taxon>
        <taxon>eudicotyledons</taxon>
        <taxon>Gunneridae</taxon>
        <taxon>Pentapetalae</taxon>
        <taxon>rosids</taxon>
        <taxon>fabids</taxon>
        <taxon>Fabales</taxon>
        <taxon>Fabaceae</taxon>
        <taxon>Papilionoideae</taxon>
        <taxon>50 kb inversion clade</taxon>
        <taxon>NPAAA clade</taxon>
        <taxon>Hologalegina</taxon>
        <taxon>IRL clade</taxon>
        <taxon>Trifolieae</taxon>
        <taxon>Trifolium</taxon>
    </lineage>
</organism>
<comment type="caution">
    <text evidence="1">The sequence shown here is derived from an EMBL/GenBank/DDBJ whole genome shotgun (WGS) entry which is preliminary data.</text>
</comment>
<dbReference type="Proteomes" id="UP000265520">
    <property type="component" value="Unassembled WGS sequence"/>
</dbReference>
<keyword evidence="2" id="KW-1185">Reference proteome</keyword>